<dbReference type="InterPro" id="IPR011105">
    <property type="entry name" value="Cell_wall_hydrolase_SleB"/>
</dbReference>
<keyword evidence="3" id="KW-0378">Hydrolase</keyword>
<evidence type="ECO:0000256" key="1">
    <source>
        <dbReference type="SAM" id="MobiDB-lite"/>
    </source>
</evidence>
<dbReference type="GO" id="GO:0016787">
    <property type="term" value="F:hydrolase activity"/>
    <property type="evidence" value="ECO:0007669"/>
    <property type="project" value="UniProtKB-KW"/>
</dbReference>
<feature type="region of interest" description="Disordered" evidence="1">
    <location>
        <begin position="81"/>
        <end position="182"/>
    </location>
</feature>
<sequence length="388" mass="41074">MGRSPLTWAASTVAPWCLAIGVLLSITAEAEQERAPYASAYGRAGSPAADSPLRRAIEAASRYQAVGVDGTPSPLIESRLVIGDPDDDGDPDEIEPNRALKDGSGALPDVDRRVKGNPFIGPRPGFDARRRSGPIAFDSFARGDASGRSPRAAEFDPDHTMSPPGSDTPAQPPGATASVSDGATPAVPLEFALNAESPTPTDGVVVEIQGDSVPAQTTIAAQSPLGGAKPDYAALIDPKDSARQMRCLAEAIYFESRSEPEAGQAAVAQVVLNRVRSGIYPTTVCSVVYQDRNRPFACQFSFACEGKSLRIEEPGPWATATRIADEVVSGRNYNADVAEAVNYHAAYVAPFWVGYLKRVDRIGLHIFYAMRDGVVWAPGALNGHGDRP</sequence>
<dbReference type="InterPro" id="IPR042047">
    <property type="entry name" value="SleB_dom1"/>
</dbReference>
<dbReference type="Pfam" id="PF07486">
    <property type="entry name" value="Hydrolase_2"/>
    <property type="match status" value="1"/>
</dbReference>
<organism evidence="3 4">
    <name type="scientific">Roseiarcus fermentans</name>
    <dbReference type="NCBI Taxonomy" id="1473586"/>
    <lineage>
        <taxon>Bacteria</taxon>
        <taxon>Pseudomonadati</taxon>
        <taxon>Pseudomonadota</taxon>
        <taxon>Alphaproteobacteria</taxon>
        <taxon>Hyphomicrobiales</taxon>
        <taxon>Roseiarcaceae</taxon>
        <taxon>Roseiarcus</taxon>
    </lineage>
</organism>
<reference evidence="3 4" key="1">
    <citation type="submission" date="2018-06" db="EMBL/GenBank/DDBJ databases">
        <title>Genomic Encyclopedia of Type Strains, Phase IV (KMG-IV): sequencing the most valuable type-strain genomes for metagenomic binning, comparative biology and taxonomic classification.</title>
        <authorList>
            <person name="Goeker M."/>
        </authorList>
    </citation>
    <scope>NUCLEOTIDE SEQUENCE [LARGE SCALE GENOMIC DNA]</scope>
    <source>
        <strain evidence="3 4">DSM 24875</strain>
    </source>
</reference>
<dbReference type="AlphaFoldDB" id="A0A366EJR2"/>
<dbReference type="EMBL" id="QNRK01000051">
    <property type="protein sequence ID" value="RBP02574.1"/>
    <property type="molecule type" value="Genomic_DNA"/>
</dbReference>
<evidence type="ECO:0000313" key="4">
    <source>
        <dbReference type="Proteomes" id="UP000253529"/>
    </source>
</evidence>
<feature type="domain" description="Cell wall hydrolase SleB" evidence="2">
    <location>
        <begin position="258"/>
        <end position="368"/>
    </location>
</feature>
<dbReference type="Gene3D" id="1.10.10.2520">
    <property type="entry name" value="Cell wall hydrolase SleB, domain 1"/>
    <property type="match status" value="1"/>
</dbReference>
<evidence type="ECO:0000259" key="2">
    <source>
        <dbReference type="Pfam" id="PF07486"/>
    </source>
</evidence>
<gene>
    <name evidence="3" type="ORF">DFR50_15150</name>
</gene>
<evidence type="ECO:0000313" key="3">
    <source>
        <dbReference type="EMBL" id="RBP02574.1"/>
    </source>
</evidence>
<name>A0A366EJR2_9HYPH</name>
<dbReference type="Proteomes" id="UP000253529">
    <property type="component" value="Unassembled WGS sequence"/>
</dbReference>
<keyword evidence="4" id="KW-1185">Reference proteome</keyword>
<protein>
    <submittedName>
        <fullName evidence="3">Cell wall hydrolase</fullName>
    </submittedName>
</protein>
<comment type="caution">
    <text evidence="3">The sequence shown here is derived from an EMBL/GenBank/DDBJ whole genome shotgun (WGS) entry which is preliminary data.</text>
</comment>
<proteinExistence type="predicted"/>
<accession>A0A366EJR2</accession>
<feature type="compositionally biased region" description="Acidic residues" evidence="1">
    <location>
        <begin position="84"/>
        <end position="94"/>
    </location>
</feature>